<dbReference type="EMBL" id="CAJNOJ010000121">
    <property type="protein sequence ID" value="CAF1153420.1"/>
    <property type="molecule type" value="Genomic_DNA"/>
</dbReference>
<evidence type="ECO:0000313" key="2">
    <source>
        <dbReference type="EMBL" id="CAF1153420.1"/>
    </source>
</evidence>
<reference evidence="2" key="1">
    <citation type="submission" date="2021-02" db="EMBL/GenBank/DDBJ databases">
        <authorList>
            <person name="Nowell W R."/>
        </authorList>
    </citation>
    <scope>NUCLEOTIDE SEQUENCE</scope>
</reference>
<dbReference type="PANTHER" id="PTHR43215">
    <property type="entry name" value="RADIAL SPOKE HEAD 1 HOMOLOG"/>
    <property type="match status" value="1"/>
</dbReference>
<dbReference type="Proteomes" id="UP000663828">
    <property type="component" value="Unassembled WGS sequence"/>
</dbReference>
<dbReference type="PANTHER" id="PTHR43215:SF14">
    <property type="entry name" value="RADIAL SPOKE HEAD 1 HOMOLOG"/>
    <property type="match status" value="1"/>
</dbReference>
<dbReference type="Gene3D" id="2.20.110.10">
    <property type="entry name" value="Histone H3 K4-specific methyltransferase SET7/9 N-terminal domain"/>
    <property type="match status" value="1"/>
</dbReference>
<name>A0A814T087_ADIRI</name>
<dbReference type="SUPFAM" id="SSF82185">
    <property type="entry name" value="Histone H3 K4-specific methyltransferase SET7/9 N-terminal domain"/>
    <property type="match status" value="1"/>
</dbReference>
<comment type="caution">
    <text evidence="2">The sequence shown here is derived from an EMBL/GenBank/DDBJ whole genome shotgun (WGS) entry which is preliminary data.</text>
</comment>
<dbReference type="AlphaFoldDB" id="A0A814T087"/>
<dbReference type="SMART" id="SM00698">
    <property type="entry name" value="MORN"/>
    <property type="match status" value="2"/>
</dbReference>
<evidence type="ECO:0000313" key="4">
    <source>
        <dbReference type="Proteomes" id="UP000663828"/>
    </source>
</evidence>
<proteinExistence type="predicted"/>
<dbReference type="OrthoDB" id="10001405at2759"/>
<dbReference type="Pfam" id="PF02493">
    <property type="entry name" value="MORN"/>
    <property type="match status" value="2"/>
</dbReference>
<dbReference type="Proteomes" id="UP000663852">
    <property type="component" value="Unassembled WGS sequence"/>
</dbReference>
<keyword evidence="4" id="KW-1185">Reference proteome</keyword>
<evidence type="ECO:0000313" key="5">
    <source>
        <dbReference type="Proteomes" id="UP000663852"/>
    </source>
</evidence>
<gene>
    <name evidence="2" type="ORF">EDS130_LOCUS22737</name>
    <name evidence="3" type="ORF">XAT740_LOCUS38371</name>
</gene>
<sequence length="195" mass="21984">MSALDLIEVWAKITGNEPEKVHISAEADIDDLKSELFDGNKEKKRQHYGVFNNQRPSSSARVPHDTCCAQPILFFKVDETDMDVTRVITPDLNTIPSNENFLDATFSIPLIDKDTTQVEHSPPHLVDTIHYQNGDKYVGEINAQREPHGKGMMCWKNGRRYEGKWKNGKKDGQGIEYGANGAINLTGEWKEGVKI</sequence>
<accession>A0A814T087</accession>
<protein>
    <submittedName>
        <fullName evidence="2">Uncharacterized protein</fullName>
    </submittedName>
</protein>
<evidence type="ECO:0000313" key="3">
    <source>
        <dbReference type="EMBL" id="CAF1478077.1"/>
    </source>
</evidence>
<evidence type="ECO:0000256" key="1">
    <source>
        <dbReference type="ARBA" id="ARBA00022737"/>
    </source>
</evidence>
<dbReference type="InterPro" id="IPR003409">
    <property type="entry name" value="MORN"/>
</dbReference>
<organism evidence="2 5">
    <name type="scientific">Adineta ricciae</name>
    <name type="common">Rotifer</name>
    <dbReference type="NCBI Taxonomy" id="249248"/>
    <lineage>
        <taxon>Eukaryota</taxon>
        <taxon>Metazoa</taxon>
        <taxon>Spiralia</taxon>
        <taxon>Gnathifera</taxon>
        <taxon>Rotifera</taxon>
        <taxon>Eurotatoria</taxon>
        <taxon>Bdelloidea</taxon>
        <taxon>Adinetida</taxon>
        <taxon>Adinetidae</taxon>
        <taxon>Adineta</taxon>
    </lineage>
</organism>
<dbReference type="EMBL" id="CAJNOR010004138">
    <property type="protein sequence ID" value="CAF1478077.1"/>
    <property type="molecule type" value="Genomic_DNA"/>
</dbReference>
<keyword evidence="1" id="KW-0677">Repeat</keyword>